<evidence type="ECO:0000313" key="31">
    <source>
        <dbReference type="EMBL" id="SSX01703.1"/>
    </source>
</evidence>
<dbReference type="EMBL" id="UFQT01000229">
    <property type="protein sequence ID" value="SSX22083.1"/>
    <property type="molecule type" value="Genomic_DNA"/>
</dbReference>
<organism evidence="31">
    <name type="scientific">Culicoides sonorensis</name>
    <name type="common">Biting midge</name>
    <dbReference type="NCBI Taxonomy" id="179676"/>
    <lineage>
        <taxon>Eukaryota</taxon>
        <taxon>Metazoa</taxon>
        <taxon>Ecdysozoa</taxon>
        <taxon>Arthropoda</taxon>
        <taxon>Hexapoda</taxon>
        <taxon>Insecta</taxon>
        <taxon>Pterygota</taxon>
        <taxon>Neoptera</taxon>
        <taxon>Endopterygota</taxon>
        <taxon>Diptera</taxon>
        <taxon>Nematocera</taxon>
        <taxon>Chironomoidea</taxon>
        <taxon>Ceratopogonidae</taxon>
        <taxon>Ceratopogoninae</taxon>
        <taxon>Culicoides</taxon>
        <taxon>Monoculicoides</taxon>
    </lineage>
</organism>
<gene>
    <name evidence="31" type="primary">CSON005982</name>
</gene>
<feature type="region of interest" description="Disordered" evidence="27">
    <location>
        <begin position="958"/>
        <end position="984"/>
    </location>
</feature>
<dbReference type="Pfam" id="PF00089">
    <property type="entry name" value="Trypsin"/>
    <property type="match status" value="1"/>
</dbReference>
<name>A0A336KFR9_CULSO</name>
<evidence type="ECO:0000256" key="20">
    <source>
        <dbReference type="ARBA" id="ARBA00044051"/>
    </source>
</evidence>
<keyword evidence="8 26" id="KW-0479">Metal-binding</keyword>
<comment type="similarity">
    <text evidence="3">Belongs to the sideroflexin family.</text>
</comment>
<dbReference type="GO" id="GO:0102009">
    <property type="term" value="F:proline dipeptidase activity"/>
    <property type="evidence" value="ECO:0007669"/>
    <property type="project" value="UniProtKB-EC"/>
</dbReference>
<dbReference type="GO" id="GO:0006865">
    <property type="term" value="P:amino acid transport"/>
    <property type="evidence" value="ECO:0007669"/>
    <property type="project" value="UniProtKB-KW"/>
</dbReference>
<protein>
    <recommendedName>
        <fullName evidence="21">Xaa-Pro dipeptidase</fullName>
        <ecNumber evidence="20">3.4.13.9</ecNumber>
    </recommendedName>
    <alternativeName>
        <fullName evidence="24">Imidodipeptidase</fullName>
    </alternativeName>
    <alternativeName>
        <fullName evidence="22">Peptidase D</fullName>
    </alternativeName>
    <alternativeName>
        <fullName evidence="23">Proline dipeptidase</fullName>
    </alternativeName>
</protein>
<evidence type="ECO:0000256" key="21">
    <source>
        <dbReference type="ARBA" id="ARBA00044141"/>
    </source>
</evidence>
<dbReference type="GO" id="GO:0015075">
    <property type="term" value="F:monoatomic ion transmembrane transporter activity"/>
    <property type="evidence" value="ECO:0007669"/>
    <property type="project" value="InterPro"/>
</dbReference>
<keyword evidence="16" id="KW-1015">Disulfide bond</keyword>
<dbReference type="Gene3D" id="2.40.10.10">
    <property type="entry name" value="Trypsin-like serine proteases"/>
    <property type="match status" value="2"/>
</dbReference>
<evidence type="ECO:0000256" key="8">
    <source>
        <dbReference type="ARBA" id="ARBA00022723"/>
    </source>
</evidence>
<evidence type="ECO:0000256" key="10">
    <source>
        <dbReference type="ARBA" id="ARBA00022970"/>
    </source>
</evidence>
<evidence type="ECO:0000256" key="28">
    <source>
        <dbReference type="SAM" id="Phobius"/>
    </source>
</evidence>
<evidence type="ECO:0000256" key="26">
    <source>
        <dbReference type="RuleBase" id="RU000590"/>
    </source>
</evidence>
<dbReference type="InterPro" id="IPR001254">
    <property type="entry name" value="Trypsin_dom"/>
</dbReference>
<reference evidence="32" key="2">
    <citation type="submission" date="2018-07" db="EMBL/GenBank/DDBJ databases">
        <authorList>
            <person name="Quirk P.G."/>
            <person name="Krulwich T.A."/>
        </authorList>
    </citation>
    <scope>NUCLEOTIDE SEQUENCE</scope>
</reference>
<sequence length="1824" mass="205076">MHFAWVTDPRTCVVQDAELYKAKALVEQYRKNEEPKGTTLDQIKYAKKLYESAFHPDTGDLQNVFGRMSFQVPGGMLITGGMLQWYKTTQAVVFWQWINQSFNALVNYTNRNANSPVSTTQLGVAYVSATSSALVTAIGYKAWLSKRASPFFQRYVPFSAVAAANCVNIPLMRQNELIYGIDVQDENGNNVGKSRLAAAKGISQVVFSRIVMAAPGMLVLPIIMERLEKKEGFRRLSALHGPFQVLVCGAFLTFMVPVACAIFPQRASLSTSIMKRLEPELYSEMEQNTKGNIPEKIITCNVNNQDGICIESSHCNNILRNHGEKFIEPRMACPSGLACCKSETKIQCDIDGLKGICKEKCDYYPLTRNLGEGFLEERRGPVCKKPLMCCPESPSKVSKTCNGICKKTCYGNEKLDLKHGAGLIEERKIKTVCAEDETCCEHKVITKNKCGLVRIARKVPVLGKEKLVYVCAGTLISPKVVLTTAHCIEDHSISTLTIRAGVYNVPKSNENPPDQLRNIKKVIMHDDFERETHINNIALLILTSEFELNPHIQPACLPPMNTDEENLAQKCIVSGWGQTSTDLRPHYINSNFSEIPKKVELNVISKKLRKTKLGPLFELHESFICAFGQSGEDACKGNGGAPLMCPIPGEALRYYSAGIVSWGIGCGENPGVYVNLGKYRDWIDSQLEGIDTFSLQFQFKFKNSKMANYQMGSHTHKVPMTLFKENRAKLIGELKKVQHLDNKAVVLLQGGDNISLYDTDVDYVFRQESFFNYLFGVTEPGCYGLIEISSGKSMLFVPRLPEEYAVWMGKLLTCDDFKQKYEVDYVHFSDKIDEIIGNKHPSVVLTLSGVNSDSGLSPKPVFFKGIEKLFGSRKSNHIFNSIGALNNKFSSTFNSNNNNDNNNSGKNRYRDQSLGQTTILVQQGCDIQELPVIVRKLGHDEFVALYCDKIPSLSGQDDDADNFKSNVNGNANGDDDENNGNRSPKSYINVTEVLKNIENCLTTNGIFMIIDCMTDDDLSPEIALQAFNKMMRIETLVTLRNLETAKVYQRILNCMVEKGDNDLLLDVLGGMKSYLDLDTTIQRICSEILNRSADNKLSVVETCNAINKFSDVKRHASAEQFWSSLIYQEKQLNQNNIKYVYAVLPHIKMSRRTITSILERKIINVWWQLSTDAVVEILDALEKCALAPFRTMKSLSRWTNTNIHAIDETSLVSIIESFTRIGHSDSQIERALERYVKAKGVKIKSQSLVVALLNYCAKFRVRNHHILNGCSEYFISNSDNIEPGYFKEIFSPYGYLDYQPLNAMKFWQTLENYIEKNFIKLNPNDIISIMLTCVYLEKYPLNFVRKIFNPYFLDALHSSNPPERLHKIRSDLKLFDTSLTLECKNYSGPLLPKDTQAKAIWQDGRIKRIINHITDELAEIAGGHECLSKSVVLYQLPVNELYIVDALFHPKGMGNLWNFNLRKERNIHVAVLVHLPEHFDSTGEFLIGPQSMRIRHLRKMGMKVVTLEYDKLTRLKVRVIKSAAEIEILRYVARISSEAHKKVMQSIRPGLHEYHAEAEFLAYTYYVGGCRHVSYTCICGVGNNSSILHYGHAGAPNDYEIKDGDILFDMGANYCGYAADITCSFPANGKFTEDQKLVYNAVLAARDAVCNNAKEGVSWVDMHLLANRVMLQKLKDGGLLKGDVDEMLDAGLGAIFQPHGLGHLIGLDVHDVGGYLKDCPPRPTQPGVNRLRFARTLKAGMYVTVEPGCYFIDCLLDKALADPNQSKFLIPEVMSRFRGFGGVRIEDDVLITKTGIENFTLVPRTVEEIEAHMAKRVQPVAELK</sequence>
<evidence type="ECO:0000256" key="14">
    <source>
        <dbReference type="ARBA" id="ARBA00023128"/>
    </source>
</evidence>
<dbReference type="GO" id="GO:0031966">
    <property type="term" value="C:mitochondrial membrane"/>
    <property type="evidence" value="ECO:0007669"/>
    <property type="project" value="UniProtKB-SubCell"/>
</dbReference>
<evidence type="ECO:0000256" key="23">
    <source>
        <dbReference type="ARBA" id="ARBA00044284"/>
    </source>
</evidence>
<feature type="transmembrane region" description="Helical" evidence="28">
    <location>
        <begin position="245"/>
        <end position="264"/>
    </location>
</feature>
<evidence type="ECO:0000256" key="7">
    <source>
        <dbReference type="ARBA" id="ARBA00022692"/>
    </source>
</evidence>
<dbReference type="PANTHER" id="PTHR48480">
    <property type="match status" value="1"/>
</dbReference>
<evidence type="ECO:0000256" key="25">
    <source>
        <dbReference type="ARBA" id="ARBA00048994"/>
    </source>
</evidence>
<evidence type="ECO:0000256" key="11">
    <source>
        <dbReference type="ARBA" id="ARBA00022989"/>
    </source>
</evidence>
<reference evidence="31" key="1">
    <citation type="submission" date="2018-04" db="EMBL/GenBank/DDBJ databases">
        <authorList>
            <person name="Go L.Y."/>
            <person name="Mitchell J.A."/>
        </authorList>
    </citation>
    <scope>NUCLEOTIDE SEQUENCE</scope>
    <source>
        <tissue evidence="31">Whole organism</tissue>
    </source>
</reference>
<comment type="similarity">
    <text evidence="19">Belongs to the peptidase M24B family. Eukaryotic-type prolidase subfamily.</text>
</comment>
<feature type="transmembrane region" description="Helical" evidence="28">
    <location>
        <begin position="206"/>
        <end position="224"/>
    </location>
</feature>
<evidence type="ECO:0000256" key="9">
    <source>
        <dbReference type="ARBA" id="ARBA00022801"/>
    </source>
</evidence>
<dbReference type="InterPro" id="IPR004686">
    <property type="entry name" value="Mtc"/>
</dbReference>
<evidence type="ECO:0000256" key="22">
    <source>
        <dbReference type="ARBA" id="ARBA00044252"/>
    </source>
</evidence>
<keyword evidence="5" id="KW-0813">Transport</keyword>
<keyword evidence="12" id="KW-0224">Dipeptidase</keyword>
<dbReference type="Pfam" id="PF06743">
    <property type="entry name" value="FAST_1"/>
    <property type="match status" value="1"/>
</dbReference>
<dbReference type="Gene3D" id="3.40.350.10">
    <property type="entry name" value="Creatinase/prolidase N-terminal domain"/>
    <property type="match status" value="1"/>
</dbReference>
<dbReference type="SMART" id="SM01011">
    <property type="entry name" value="AMP_N"/>
    <property type="match status" value="1"/>
</dbReference>
<keyword evidence="6" id="KW-0645">Protease</keyword>
<evidence type="ECO:0000256" key="27">
    <source>
        <dbReference type="SAM" id="MobiDB-lite"/>
    </source>
</evidence>
<dbReference type="InterPro" id="IPR009003">
    <property type="entry name" value="Peptidase_S1_PA"/>
</dbReference>
<evidence type="ECO:0000256" key="18">
    <source>
        <dbReference type="ARBA" id="ARBA00024195"/>
    </source>
</evidence>
<dbReference type="FunFam" id="3.90.230.10:FF:000002">
    <property type="entry name" value="Xaa-Pro aminopeptidase 3"/>
    <property type="match status" value="1"/>
</dbReference>
<comment type="cofactor">
    <cofactor evidence="1">
        <name>Mn(2+)</name>
        <dbReference type="ChEBI" id="CHEBI:29035"/>
    </cofactor>
</comment>
<dbReference type="GO" id="GO:0006508">
    <property type="term" value="P:proteolysis"/>
    <property type="evidence" value="ECO:0007669"/>
    <property type="project" value="UniProtKB-KW"/>
</dbReference>
<evidence type="ECO:0000256" key="17">
    <source>
        <dbReference type="ARBA" id="ARBA00023211"/>
    </source>
</evidence>
<evidence type="ECO:0000313" key="32">
    <source>
        <dbReference type="EMBL" id="SSX22083.1"/>
    </source>
</evidence>
<dbReference type="InterPro" id="IPR010622">
    <property type="entry name" value="FAST_Leu-rich"/>
</dbReference>
<evidence type="ECO:0000256" key="16">
    <source>
        <dbReference type="ARBA" id="ARBA00023157"/>
    </source>
</evidence>
<evidence type="ECO:0000256" key="6">
    <source>
        <dbReference type="ARBA" id="ARBA00022670"/>
    </source>
</evidence>
<keyword evidence="9" id="KW-0378">Hydrolase</keyword>
<dbReference type="InterPro" id="IPR000994">
    <property type="entry name" value="Pept_M24"/>
</dbReference>
<dbReference type="PROSITE" id="PS00491">
    <property type="entry name" value="PROLINE_PEPTIDASE"/>
    <property type="match status" value="1"/>
</dbReference>
<dbReference type="PROSITE" id="PS50240">
    <property type="entry name" value="TRYPSIN_DOM"/>
    <property type="match status" value="1"/>
</dbReference>
<evidence type="ECO:0000256" key="2">
    <source>
        <dbReference type="ARBA" id="ARBA00004225"/>
    </source>
</evidence>
<dbReference type="Pfam" id="PF00557">
    <property type="entry name" value="Peptidase_M24"/>
    <property type="match status" value="1"/>
</dbReference>
<comment type="similarity">
    <text evidence="18">Belongs to the peptidase S1 family. CLIP subfamily.</text>
</comment>
<dbReference type="FunFam" id="2.40.10.10:FF:000068">
    <property type="entry name" value="transmembrane protease serine 2"/>
    <property type="match status" value="1"/>
</dbReference>
<dbReference type="EMBL" id="UFQS01000229">
    <property type="protein sequence ID" value="SSX01703.1"/>
    <property type="molecule type" value="Genomic_DNA"/>
</dbReference>
<dbReference type="VEuPathDB" id="VectorBase:CSON005982"/>
<dbReference type="InterPro" id="IPR013584">
    <property type="entry name" value="RAP"/>
</dbReference>
<dbReference type="GO" id="GO:0030145">
    <property type="term" value="F:manganese ion binding"/>
    <property type="evidence" value="ECO:0007669"/>
    <property type="project" value="InterPro"/>
</dbReference>
<accession>A0A336KFR9</accession>
<dbReference type="Gene3D" id="3.90.230.10">
    <property type="entry name" value="Creatinase/methionine aminopeptidase superfamily"/>
    <property type="match status" value="1"/>
</dbReference>
<evidence type="ECO:0000256" key="13">
    <source>
        <dbReference type="ARBA" id="ARBA00023049"/>
    </source>
</evidence>
<dbReference type="InterPro" id="IPR007865">
    <property type="entry name" value="Aminopep_P_N"/>
</dbReference>
<dbReference type="CDD" id="cd01087">
    <property type="entry name" value="Prolidase"/>
    <property type="match status" value="1"/>
</dbReference>
<keyword evidence="17" id="KW-0464">Manganese</keyword>
<dbReference type="Pfam" id="PF03820">
    <property type="entry name" value="SFXNs"/>
    <property type="match status" value="1"/>
</dbReference>
<evidence type="ECO:0000256" key="24">
    <source>
        <dbReference type="ARBA" id="ARBA00044351"/>
    </source>
</evidence>
<evidence type="ECO:0000256" key="5">
    <source>
        <dbReference type="ARBA" id="ARBA00022448"/>
    </source>
</evidence>
<dbReference type="SUPFAM" id="SSF55920">
    <property type="entry name" value="Creatinase/aminopeptidase"/>
    <property type="match status" value="1"/>
</dbReference>
<evidence type="ECO:0000256" key="12">
    <source>
        <dbReference type="ARBA" id="ARBA00022997"/>
    </source>
</evidence>
<dbReference type="PRINTS" id="PR00722">
    <property type="entry name" value="CHYMOTRYPSIN"/>
</dbReference>
<evidence type="ECO:0000259" key="30">
    <source>
        <dbReference type="PROSITE" id="PS51286"/>
    </source>
</evidence>
<dbReference type="SUPFAM" id="SSF53092">
    <property type="entry name" value="Creatinase/prolidase N-terminal domain"/>
    <property type="match status" value="1"/>
</dbReference>
<keyword evidence="14" id="KW-0496">Mitochondrion</keyword>
<evidence type="ECO:0000256" key="4">
    <source>
        <dbReference type="ARBA" id="ARBA00011738"/>
    </source>
</evidence>
<comment type="catalytic activity">
    <reaction evidence="25">
        <text>Xaa-L-Pro dipeptide + H2O = an L-alpha-amino acid + L-proline</text>
        <dbReference type="Rhea" id="RHEA:76407"/>
        <dbReference type="ChEBI" id="CHEBI:15377"/>
        <dbReference type="ChEBI" id="CHEBI:59869"/>
        <dbReference type="ChEBI" id="CHEBI:60039"/>
        <dbReference type="ChEBI" id="CHEBI:195196"/>
        <dbReference type="EC" id="3.4.13.9"/>
    </reaction>
</comment>
<dbReference type="GO" id="GO:0070006">
    <property type="term" value="F:metalloaminopeptidase activity"/>
    <property type="evidence" value="ECO:0007669"/>
    <property type="project" value="InterPro"/>
</dbReference>
<dbReference type="NCBIfam" id="TIGR00798">
    <property type="entry name" value="mtc"/>
    <property type="match status" value="1"/>
</dbReference>
<dbReference type="InterPro" id="IPR001131">
    <property type="entry name" value="Peptidase_M24B_aminopep-P_CS"/>
</dbReference>
<evidence type="ECO:0000256" key="19">
    <source>
        <dbReference type="ARBA" id="ARBA00043990"/>
    </source>
</evidence>
<dbReference type="InterPro" id="IPR036005">
    <property type="entry name" value="Creatinase/aminopeptidase-like"/>
</dbReference>
<evidence type="ECO:0000256" key="1">
    <source>
        <dbReference type="ARBA" id="ARBA00001936"/>
    </source>
</evidence>
<dbReference type="InterPro" id="IPR001314">
    <property type="entry name" value="Peptidase_S1A"/>
</dbReference>
<comment type="subunit">
    <text evidence="4">Homodimer.</text>
</comment>
<comment type="subcellular location">
    <subcellularLocation>
        <location evidence="2">Mitochondrion membrane</location>
        <topology evidence="2">Multi-pass membrane protein</topology>
    </subcellularLocation>
</comment>
<dbReference type="InterPro" id="IPR029149">
    <property type="entry name" value="Creatin/AminoP/Spt16_N"/>
</dbReference>
<dbReference type="InterPro" id="IPR052433">
    <property type="entry name" value="X-Pro_dipept-like"/>
</dbReference>
<dbReference type="SUPFAM" id="SSF50494">
    <property type="entry name" value="Trypsin-like serine proteases"/>
    <property type="match status" value="1"/>
</dbReference>
<keyword evidence="7 28" id="KW-0812">Transmembrane</keyword>
<feature type="domain" description="RAP" evidence="30">
    <location>
        <begin position="1469"/>
        <end position="1522"/>
    </location>
</feature>
<keyword evidence="15 28" id="KW-0472">Membrane</keyword>
<evidence type="ECO:0000259" key="29">
    <source>
        <dbReference type="PROSITE" id="PS50240"/>
    </source>
</evidence>
<dbReference type="PROSITE" id="PS51286">
    <property type="entry name" value="RAP"/>
    <property type="match status" value="1"/>
</dbReference>
<dbReference type="InterPro" id="IPR043504">
    <property type="entry name" value="Peptidase_S1_PA_chymotrypsin"/>
</dbReference>
<keyword evidence="11 28" id="KW-1133">Transmembrane helix</keyword>
<dbReference type="EC" id="3.4.13.9" evidence="20"/>
<dbReference type="GO" id="GO:0004252">
    <property type="term" value="F:serine-type endopeptidase activity"/>
    <property type="evidence" value="ECO:0007669"/>
    <property type="project" value="InterPro"/>
</dbReference>
<dbReference type="PANTHER" id="PTHR48480:SF2">
    <property type="entry name" value="PEPTIDASE D"/>
    <property type="match status" value="1"/>
</dbReference>
<keyword evidence="13" id="KW-0482">Metalloprotease</keyword>
<feature type="domain" description="Peptidase S1" evidence="29">
    <location>
        <begin position="469"/>
        <end position="688"/>
    </location>
</feature>
<proteinExistence type="inferred from homology"/>
<evidence type="ECO:0000256" key="3">
    <source>
        <dbReference type="ARBA" id="ARBA00005974"/>
    </source>
</evidence>
<evidence type="ECO:0000256" key="15">
    <source>
        <dbReference type="ARBA" id="ARBA00023136"/>
    </source>
</evidence>
<dbReference type="SMART" id="SM00020">
    <property type="entry name" value="Tryp_SPc"/>
    <property type="match status" value="1"/>
</dbReference>
<dbReference type="GO" id="GO:0044528">
    <property type="term" value="P:regulation of mitochondrial mRNA stability"/>
    <property type="evidence" value="ECO:0007669"/>
    <property type="project" value="InterPro"/>
</dbReference>
<dbReference type="CDD" id="cd00190">
    <property type="entry name" value="Tryp_SPc"/>
    <property type="match status" value="1"/>
</dbReference>
<keyword evidence="10" id="KW-0029">Amino-acid transport</keyword>
<dbReference type="Pfam" id="PF05195">
    <property type="entry name" value="AMP_N"/>
    <property type="match status" value="1"/>
</dbReference>